<dbReference type="SUPFAM" id="SSF46689">
    <property type="entry name" value="Homeodomain-like"/>
    <property type="match status" value="1"/>
</dbReference>
<protein>
    <submittedName>
        <fullName evidence="6">TetR/AcrR family transcriptional regulator</fullName>
    </submittedName>
</protein>
<feature type="DNA-binding region" description="H-T-H motif" evidence="4">
    <location>
        <begin position="29"/>
        <end position="48"/>
    </location>
</feature>
<dbReference type="InterPro" id="IPR050109">
    <property type="entry name" value="HTH-type_TetR-like_transc_reg"/>
</dbReference>
<dbReference type="Gene3D" id="1.10.357.10">
    <property type="entry name" value="Tetracycline Repressor, domain 2"/>
    <property type="match status" value="1"/>
</dbReference>
<organism evidence="6 7">
    <name type="scientific">Pendulispora albinea</name>
    <dbReference type="NCBI Taxonomy" id="2741071"/>
    <lineage>
        <taxon>Bacteria</taxon>
        <taxon>Pseudomonadati</taxon>
        <taxon>Myxococcota</taxon>
        <taxon>Myxococcia</taxon>
        <taxon>Myxococcales</taxon>
        <taxon>Sorangiineae</taxon>
        <taxon>Pendulisporaceae</taxon>
        <taxon>Pendulispora</taxon>
    </lineage>
</organism>
<dbReference type="RefSeq" id="WP_394829170.1">
    <property type="nucleotide sequence ID" value="NZ_CP089984.1"/>
</dbReference>
<dbReference type="Pfam" id="PF00440">
    <property type="entry name" value="TetR_N"/>
    <property type="match status" value="1"/>
</dbReference>
<dbReference type="Proteomes" id="UP001370348">
    <property type="component" value="Chromosome"/>
</dbReference>
<sequence>MARQYHHGDLKRSLLDAAVAFLADGRDFTMRELARRAKVTHNAPYRHFADKEALLAAIAEEGFEMLAADGARALAAAGGDPRAALRELGASYVFFAVEHPHHFRLMFGLPLANVQAAHPSLGLAAQKSFAQLTDAIEAIRAGGLLRADRDPRGLAIIAWALVHGLASLLVAGQLPGDVRAMAHLAIGDIANVFFEGVLAALPPAKAGASNP</sequence>
<dbReference type="SUPFAM" id="SSF48498">
    <property type="entry name" value="Tetracyclin repressor-like, C-terminal domain"/>
    <property type="match status" value="1"/>
</dbReference>
<dbReference type="PANTHER" id="PTHR30055:SF220">
    <property type="entry name" value="TETR-FAMILY REGULATORY PROTEIN"/>
    <property type="match status" value="1"/>
</dbReference>
<dbReference type="PROSITE" id="PS50977">
    <property type="entry name" value="HTH_TETR_2"/>
    <property type="match status" value="1"/>
</dbReference>
<evidence type="ECO:0000256" key="2">
    <source>
        <dbReference type="ARBA" id="ARBA00023125"/>
    </source>
</evidence>
<keyword evidence="3" id="KW-0804">Transcription</keyword>
<dbReference type="InterPro" id="IPR025996">
    <property type="entry name" value="MT1864/Rv1816-like_C"/>
</dbReference>
<gene>
    <name evidence="6" type="ORF">LZC94_20345</name>
</gene>
<reference evidence="6 7" key="1">
    <citation type="submission" date="2021-12" db="EMBL/GenBank/DDBJ databases">
        <title>Discovery of the Pendulisporaceae a myxobacterial family with distinct sporulation behavior and unique specialized metabolism.</title>
        <authorList>
            <person name="Garcia R."/>
            <person name="Popoff A."/>
            <person name="Bader C.D."/>
            <person name="Loehr J."/>
            <person name="Walesch S."/>
            <person name="Walt C."/>
            <person name="Boldt J."/>
            <person name="Bunk B."/>
            <person name="Haeckl F.J.F.P.J."/>
            <person name="Gunesch A.P."/>
            <person name="Birkelbach J."/>
            <person name="Nuebel U."/>
            <person name="Pietschmann T."/>
            <person name="Bach T."/>
            <person name="Mueller R."/>
        </authorList>
    </citation>
    <scope>NUCLEOTIDE SEQUENCE [LARGE SCALE GENOMIC DNA]</scope>
    <source>
        <strain evidence="6 7">MSr11954</strain>
    </source>
</reference>
<dbReference type="PANTHER" id="PTHR30055">
    <property type="entry name" value="HTH-TYPE TRANSCRIPTIONAL REGULATOR RUTR"/>
    <property type="match status" value="1"/>
</dbReference>
<dbReference type="Pfam" id="PF13305">
    <property type="entry name" value="TetR_C_33"/>
    <property type="match status" value="1"/>
</dbReference>
<dbReference type="InterPro" id="IPR001647">
    <property type="entry name" value="HTH_TetR"/>
</dbReference>
<proteinExistence type="predicted"/>
<evidence type="ECO:0000256" key="4">
    <source>
        <dbReference type="PROSITE-ProRule" id="PRU00335"/>
    </source>
</evidence>
<dbReference type="EMBL" id="CP089984">
    <property type="protein sequence ID" value="WXB19563.1"/>
    <property type="molecule type" value="Genomic_DNA"/>
</dbReference>
<keyword evidence="1" id="KW-0805">Transcription regulation</keyword>
<evidence type="ECO:0000256" key="3">
    <source>
        <dbReference type="ARBA" id="ARBA00023163"/>
    </source>
</evidence>
<dbReference type="InterPro" id="IPR036271">
    <property type="entry name" value="Tet_transcr_reg_TetR-rel_C_sf"/>
</dbReference>
<name>A0ABZ2MAN4_9BACT</name>
<feature type="domain" description="HTH tetR-type" evidence="5">
    <location>
        <begin position="8"/>
        <end position="66"/>
    </location>
</feature>
<evidence type="ECO:0000313" key="7">
    <source>
        <dbReference type="Proteomes" id="UP001370348"/>
    </source>
</evidence>
<accession>A0ABZ2MAN4</accession>
<evidence type="ECO:0000313" key="6">
    <source>
        <dbReference type="EMBL" id="WXB19563.1"/>
    </source>
</evidence>
<dbReference type="InterPro" id="IPR009057">
    <property type="entry name" value="Homeodomain-like_sf"/>
</dbReference>
<evidence type="ECO:0000256" key="1">
    <source>
        <dbReference type="ARBA" id="ARBA00023015"/>
    </source>
</evidence>
<keyword evidence="7" id="KW-1185">Reference proteome</keyword>
<keyword evidence="2 4" id="KW-0238">DNA-binding</keyword>
<evidence type="ECO:0000259" key="5">
    <source>
        <dbReference type="PROSITE" id="PS50977"/>
    </source>
</evidence>